<evidence type="ECO:0000313" key="2">
    <source>
        <dbReference type="Proteomes" id="UP000034103"/>
    </source>
</evidence>
<dbReference type="EMBL" id="CP011304">
    <property type="protein sequence ID" value="AKE63445.1"/>
    <property type="molecule type" value="Genomic_DNA"/>
</dbReference>
<reference evidence="1 2" key="1">
    <citation type="journal article" date="2015" name="Genome Announc.">
        <title>Complete Genome Sequence of Microcystis aeruginosa NIES-2549, a Bloom-Forming Cyanobacterium from Lake Kasumigaura, Japan.</title>
        <authorList>
            <person name="Yamaguchi H."/>
            <person name="Suzuki S."/>
            <person name="Tanabe Y."/>
            <person name="Osana Y."/>
            <person name="Shimura Y."/>
            <person name="Ishida K."/>
            <person name="Kawachi M."/>
        </authorList>
    </citation>
    <scope>NUCLEOTIDE SEQUENCE [LARGE SCALE GENOMIC DNA]</scope>
    <source>
        <strain evidence="1 2">NIES-2549</strain>
    </source>
</reference>
<evidence type="ECO:0000313" key="1">
    <source>
        <dbReference type="EMBL" id="AKE63445.1"/>
    </source>
</evidence>
<sequence length="72" mass="8222">MRARLAELNLVIESVNVISCCRFLRTETQEEQGLQLLLKANGRRLTAPIEQPAKIPVFNFRPIIPGENYVLE</sequence>
<dbReference type="AlphaFoldDB" id="A0A0F6RK24"/>
<dbReference type="RefSeq" id="WP_046661287.1">
    <property type="nucleotide sequence ID" value="NZ_CP011304.1"/>
</dbReference>
<dbReference type="Proteomes" id="UP000034103">
    <property type="component" value="Chromosome"/>
</dbReference>
<dbReference type="HOGENOM" id="CLU_2974347_0_0_3"/>
<organism evidence="1 2">
    <name type="scientific">Microcystis aeruginosa NIES-2549</name>
    <dbReference type="NCBI Taxonomy" id="1641812"/>
    <lineage>
        <taxon>Bacteria</taxon>
        <taxon>Bacillati</taxon>
        <taxon>Cyanobacteriota</taxon>
        <taxon>Cyanophyceae</taxon>
        <taxon>Oscillatoriophycideae</taxon>
        <taxon>Chroococcales</taxon>
        <taxon>Microcystaceae</taxon>
        <taxon>Microcystis</taxon>
    </lineage>
</organism>
<protein>
    <submittedName>
        <fullName evidence="1">Uncharacterized protein</fullName>
    </submittedName>
</protein>
<dbReference type="PATRIC" id="fig|1641812.3.peg.1125"/>
<accession>A0A0F6RK24</accession>
<gene>
    <name evidence="1" type="ORF">MYAER_1087</name>
</gene>
<proteinExistence type="predicted"/>
<name>A0A0F6RK24_MICAE</name>